<protein>
    <submittedName>
        <fullName evidence="1">Uncharacterized protein</fullName>
    </submittedName>
</protein>
<dbReference type="EMBL" id="BSYO01000010">
    <property type="protein sequence ID" value="GMH10421.1"/>
    <property type="molecule type" value="Genomic_DNA"/>
</dbReference>
<proteinExistence type="predicted"/>
<keyword evidence="2" id="KW-1185">Reference proteome</keyword>
<dbReference type="AlphaFoldDB" id="A0AAD3SH81"/>
<evidence type="ECO:0000313" key="1">
    <source>
        <dbReference type="EMBL" id="GMH10421.1"/>
    </source>
</evidence>
<dbReference type="Proteomes" id="UP001279734">
    <property type="component" value="Unassembled WGS sequence"/>
</dbReference>
<evidence type="ECO:0000313" key="2">
    <source>
        <dbReference type="Proteomes" id="UP001279734"/>
    </source>
</evidence>
<sequence length="79" mass="9057">MESQKQLELMWVSSPPGSSRTLACRVRHYKSWQAQRKLIIAGTTETEYCCREDSKVDRTKQLSFTGRAVYSTEVEDPGN</sequence>
<accession>A0AAD3SH81</accession>
<name>A0AAD3SH81_NEPGR</name>
<organism evidence="1 2">
    <name type="scientific">Nepenthes gracilis</name>
    <name type="common">Slender pitcher plant</name>
    <dbReference type="NCBI Taxonomy" id="150966"/>
    <lineage>
        <taxon>Eukaryota</taxon>
        <taxon>Viridiplantae</taxon>
        <taxon>Streptophyta</taxon>
        <taxon>Embryophyta</taxon>
        <taxon>Tracheophyta</taxon>
        <taxon>Spermatophyta</taxon>
        <taxon>Magnoliopsida</taxon>
        <taxon>eudicotyledons</taxon>
        <taxon>Gunneridae</taxon>
        <taxon>Pentapetalae</taxon>
        <taxon>Caryophyllales</taxon>
        <taxon>Nepenthaceae</taxon>
        <taxon>Nepenthes</taxon>
    </lineage>
</organism>
<comment type="caution">
    <text evidence="1">The sequence shown here is derived from an EMBL/GenBank/DDBJ whole genome shotgun (WGS) entry which is preliminary data.</text>
</comment>
<gene>
    <name evidence="1" type="ORF">Nepgr_012262</name>
</gene>
<reference evidence="1" key="1">
    <citation type="submission" date="2023-05" db="EMBL/GenBank/DDBJ databases">
        <title>Nepenthes gracilis genome sequencing.</title>
        <authorList>
            <person name="Fukushima K."/>
        </authorList>
    </citation>
    <scope>NUCLEOTIDE SEQUENCE</scope>
    <source>
        <strain evidence="1">SING2019-196</strain>
    </source>
</reference>